<dbReference type="Pfam" id="PF02633">
    <property type="entry name" value="Creatininase"/>
    <property type="match status" value="1"/>
</dbReference>
<sequence length="260" mass="27533">MSGPSVTFLAELSTNDAAALSPETVIVQPIGAIEQHGAHLPLVTDALVAEALSRRAAARSAVDVSILPTLSYGRSIEHRGWAGTISMSSETLLAVCRDVGRSVAASGFTKLVFVNGHGGQPSLLDVVARDIRAETGLQVFSIMPARLGMPEDLVVPDDEYGYHGGHVETSIMLALAPELVRMECAEAGGIGVAREFGRFQHLTLEGVVPSAWLTDDVTHNGILGDPTTASREVGDVLVDVWSTRLAEAFGEIAGFRYPLY</sequence>
<evidence type="ECO:0000256" key="4">
    <source>
        <dbReference type="ARBA" id="ARBA00022833"/>
    </source>
</evidence>
<dbReference type="PANTHER" id="PTHR35005:SF1">
    <property type="entry name" value="2-AMINO-5-FORMYLAMINO-6-RIBOSYLAMINOPYRIMIDIN-4(3H)-ONE 5'-MONOPHOSPHATE DEFORMYLASE"/>
    <property type="match status" value="1"/>
</dbReference>
<name>A0ABP4UH23_9MICO</name>
<keyword evidence="2" id="KW-0479">Metal-binding</keyword>
<proteinExistence type="inferred from homology"/>
<dbReference type="PANTHER" id="PTHR35005">
    <property type="entry name" value="3-DEHYDRO-SCYLLO-INOSOSE HYDROLASE"/>
    <property type="match status" value="1"/>
</dbReference>
<dbReference type="EMBL" id="BAAAPL010000002">
    <property type="protein sequence ID" value="GAA1705531.1"/>
    <property type="molecule type" value="Genomic_DNA"/>
</dbReference>
<gene>
    <name evidence="6" type="ORF">GCM10009808_24340</name>
</gene>
<dbReference type="InterPro" id="IPR024087">
    <property type="entry name" value="Creatininase-like_sf"/>
</dbReference>
<comment type="caution">
    <text evidence="6">The sequence shown here is derived from an EMBL/GenBank/DDBJ whole genome shotgun (WGS) entry which is preliminary data.</text>
</comment>
<dbReference type="Gene3D" id="3.40.50.10310">
    <property type="entry name" value="Creatininase"/>
    <property type="match status" value="1"/>
</dbReference>
<keyword evidence="7" id="KW-1185">Reference proteome</keyword>
<dbReference type="SUPFAM" id="SSF102215">
    <property type="entry name" value="Creatininase"/>
    <property type="match status" value="1"/>
</dbReference>
<evidence type="ECO:0000256" key="5">
    <source>
        <dbReference type="ARBA" id="ARBA00024029"/>
    </source>
</evidence>
<dbReference type="RefSeq" id="WP_344073009.1">
    <property type="nucleotide sequence ID" value="NZ_BAAAPL010000002.1"/>
</dbReference>
<organism evidence="6 7">
    <name type="scientific">Microbacterium sediminicola</name>
    <dbReference type="NCBI Taxonomy" id="415210"/>
    <lineage>
        <taxon>Bacteria</taxon>
        <taxon>Bacillati</taxon>
        <taxon>Actinomycetota</taxon>
        <taxon>Actinomycetes</taxon>
        <taxon>Micrococcales</taxon>
        <taxon>Microbacteriaceae</taxon>
        <taxon>Microbacterium</taxon>
    </lineage>
</organism>
<dbReference type="Proteomes" id="UP001501690">
    <property type="component" value="Unassembled WGS sequence"/>
</dbReference>
<comment type="similarity">
    <text evidence="5">Belongs to the creatininase superfamily.</text>
</comment>
<accession>A0ABP4UH23</accession>
<evidence type="ECO:0000313" key="6">
    <source>
        <dbReference type="EMBL" id="GAA1705531.1"/>
    </source>
</evidence>
<evidence type="ECO:0000256" key="2">
    <source>
        <dbReference type="ARBA" id="ARBA00022723"/>
    </source>
</evidence>
<comment type="cofactor">
    <cofactor evidence="1">
        <name>Zn(2+)</name>
        <dbReference type="ChEBI" id="CHEBI:29105"/>
    </cofactor>
</comment>
<dbReference type="InterPro" id="IPR003785">
    <property type="entry name" value="Creatininase/forma_Hydrolase"/>
</dbReference>
<protein>
    <submittedName>
        <fullName evidence="6">Creatininase family protein</fullName>
    </submittedName>
</protein>
<keyword evidence="4" id="KW-0862">Zinc</keyword>
<evidence type="ECO:0000256" key="1">
    <source>
        <dbReference type="ARBA" id="ARBA00001947"/>
    </source>
</evidence>
<evidence type="ECO:0000256" key="3">
    <source>
        <dbReference type="ARBA" id="ARBA00022801"/>
    </source>
</evidence>
<keyword evidence="3" id="KW-0378">Hydrolase</keyword>
<reference evidence="7" key="1">
    <citation type="journal article" date="2019" name="Int. J. Syst. Evol. Microbiol.">
        <title>The Global Catalogue of Microorganisms (GCM) 10K type strain sequencing project: providing services to taxonomists for standard genome sequencing and annotation.</title>
        <authorList>
            <consortium name="The Broad Institute Genomics Platform"/>
            <consortium name="The Broad Institute Genome Sequencing Center for Infectious Disease"/>
            <person name="Wu L."/>
            <person name="Ma J."/>
        </authorList>
    </citation>
    <scope>NUCLEOTIDE SEQUENCE [LARGE SCALE GENOMIC DNA]</scope>
    <source>
        <strain evidence="7">JCM 15577</strain>
    </source>
</reference>
<evidence type="ECO:0000313" key="7">
    <source>
        <dbReference type="Proteomes" id="UP001501690"/>
    </source>
</evidence>